<sequence length="53" mass="5976">GMKNVQDFLSYLLTRTTTVVGDLLQQDRHDDRRSAAAVGRVTIGSTIERFRLP</sequence>
<proteinExistence type="predicted"/>
<evidence type="ECO:0000313" key="2">
    <source>
        <dbReference type="Proteomes" id="UP000823775"/>
    </source>
</evidence>
<evidence type="ECO:0000313" key="1">
    <source>
        <dbReference type="EMBL" id="MCD9559840.1"/>
    </source>
</evidence>
<organism evidence="1 2">
    <name type="scientific">Datura stramonium</name>
    <name type="common">Jimsonweed</name>
    <name type="synonym">Common thornapple</name>
    <dbReference type="NCBI Taxonomy" id="4076"/>
    <lineage>
        <taxon>Eukaryota</taxon>
        <taxon>Viridiplantae</taxon>
        <taxon>Streptophyta</taxon>
        <taxon>Embryophyta</taxon>
        <taxon>Tracheophyta</taxon>
        <taxon>Spermatophyta</taxon>
        <taxon>Magnoliopsida</taxon>
        <taxon>eudicotyledons</taxon>
        <taxon>Gunneridae</taxon>
        <taxon>Pentapetalae</taxon>
        <taxon>asterids</taxon>
        <taxon>lamiids</taxon>
        <taxon>Solanales</taxon>
        <taxon>Solanaceae</taxon>
        <taxon>Solanoideae</taxon>
        <taxon>Datureae</taxon>
        <taxon>Datura</taxon>
    </lineage>
</organism>
<dbReference type="Proteomes" id="UP000823775">
    <property type="component" value="Unassembled WGS sequence"/>
</dbReference>
<comment type="caution">
    <text evidence="1">The sequence shown here is derived from an EMBL/GenBank/DDBJ whole genome shotgun (WGS) entry which is preliminary data.</text>
</comment>
<feature type="non-terminal residue" evidence="1">
    <location>
        <position position="1"/>
    </location>
</feature>
<keyword evidence="2" id="KW-1185">Reference proteome</keyword>
<reference evidence="1 2" key="1">
    <citation type="journal article" date="2021" name="BMC Genomics">
        <title>Datura genome reveals duplications of psychoactive alkaloid biosynthetic genes and high mutation rate following tissue culture.</title>
        <authorList>
            <person name="Rajewski A."/>
            <person name="Carter-House D."/>
            <person name="Stajich J."/>
            <person name="Litt A."/>
        </authorList>
    </citation>
    <scope>NUCLEOTIDE SEQUENCE [LARGE SCALE GENOMIC DNA]</scope>
    <source>
        <strain evidence="1">AR-01</strain>
    </source>
</reference>
<gene>
    <name evidence="1" type="ORF">HAX54_018163</name>
</gene>
<accession>A0ABS8UMH8</accession>
<dbReference type="EMBL" id="JACEIK010002230">
    <property type="protein sequence ID" value="MCD9559840.1"/>
    <property type="molecule type" value="Genomic_DNA"/>
</dbReference>
<protein>
    <submittedName>
        <fullName evidence="1">Uncharacterized protein</fullName>
    </submittedName>
</protein>
<name>A0ABS8UMH8_DATST</name>